<dbReference type="InterPro" id="IPR011078">
    <property type="entry name" value="PyrdxlP_homeostasis"/>
</dbReference>
<gene>
    <name evidence="6" type="ORF">CWI83_00130</name>
</gene>
<dbReference type="HAMAP" id="MF_02087">
    <property type="entry name" value="PLP_homeostasis"/>
    <property type="match status" value="1"/>
</dbReference>
<evidence type="ECO:0000259" key="5">
    <source>
        <dbReference type="Pfam" id="PF01168"/>
    </source>
</evidence>
<comment type="similarity">
    <text evidence="2 4">Belongs to the pyridoxal phosphate-binding protein YggS/PROSC family.</text>
</comment>
<dbReference type="CDD" id="cd06824">
    <property type="entry name" value="PLPDE_III_Yggs_like"/>
    <property type="match status" value="1"/>
</dbReference>
<dbReference type="NCBIfam" id="TIGR00044">
    <property type="entry name" value="YggS family pyridoxal phosphate-dependent enzyme"/>
    <property type="match status" value="1"/>
</dbReference>
<reference evidence="6 7" key="1">
    <citation type="journal article" date="2011" name="Front. Microbiol.">
        <title>Genomic signatures of strain selection and enhancement in Bacillus atrophaeus var. globigii, a historical biowarfare simulant.</title>
        <authorList>
            <person name="Gibbons H.S."/>
            <person name="Broomall S.M."/>
            <person name="McNew L.A."/>
            <person name="Daligault H."/>
            <person name="Chapman C."/>
            <person name="Bruce D."/>
            <person name="Karavis M."/>
            <person name="Krepps M."/>
            <person name="McGregor P.A."/>
            <person name="Hong C."/>
            <person name="Park K.H."/>
            <person name="Akmal A."/>
            <person name="Feldman A."/>
            <person name="Lin J.S."/>
            <person name="Chang W.E."/>
            <person name="Higgs B.W."/>
            <person name="Demirev P."/>
            <person name="Lindquist J."/>
            <person name="Liem A."/>
            <person name="Fochler E."/>
            <person name="Read T.D."/>
            <person name="Tapia R."/>
            <person name="Johnson S."/>
            <person name="Bishop-Lilly K.A."/>
            <person name="Detter C."/>
            <person name="Han C."/>
            <person name="Sozhamannan S."/>
            <person name="Rosenzweig C.N."/>
            <person name="Skowronski E.W."/>
        </authorList>
    </citation>
    <scope>NUCLEOTIDE SEQUENCE [LARGE SCALE GENOMIC DNA]</scope>
    <source>
        <strain evidence="6 7">PIT1</strain>
    </source>
</reference>
<proteinExistence type="inferred from homology"/>
<accession>A0A432ZP40</accession>
<dbReference type="EMBL" id="PIQG01000001">
    <property type="protein sequence ID" value="RUO79660.1"/>
    <property type="molecule type" value="Genomic_DNA"/>
</dbReference>
<dbReference type="Pfam" id="PF01168">
    <property type="entry name" value="Ala_racemase_N"/>
    <property type="match status" value="1"/>
</dbReference>
<dbReference type="AlphaFoldDB" id="A0A432ZP40"/>
<dbReference type="SUPFAM" id="SSF51419">
    <property type="entry name" value="PLP-binding barrel"/>
    <property type="match status" value="1"/>
</dbReference>
<dbReference type="GO" id="GO:0030170">
    <property type="term" value="F:pyridoxal phosphate binding"/>
    <property type="evidence" value="ECO:0007669"/>
    <property type="project" value="UniProtKB-UniRule"/>
</dbReference>
<dbReference type="PANTHER" id="PTHR10146:SF14">
    <property type="entry name" value="PYRIDOXAL PHOSPHATE HOMEOSTASIS PROTEIN"/>
    <property type="match status" value="1"/>
</dbReference>
<evidence type="ECO:0000256" key="2">
    <source>
        <dbReference type="HAMAP-Rule" id="MF_02087"/>
    </source>
</evidence>
<comment type="function">
    <text evidence="2">Pyridoxal 5'-phosphate (PLP)-binding protein, which is involved in PLP homeostasis.</text>
</comment>
<comment type="caution">
    <text evidence="6">The sequence shown here is derived from an EMBL/GenBank/DDBJ whole genome shotgun (WGS) entry which is preliminary data.</text>
</comment>
<sequence length="228" mass="25103">MKSIAEGLIEVRKQIAIACENSQREQSSVQLLAVSKTKPATAVQAAYQQGQHKFGENYVQELVTKAQQLADLKDIEWHFIGPIQSNKTKDIAKTAAWVHSVDRAKIIRRLAEQRPSGLRPLNVLIQVNIDDEETKSGVAPSQIAELAALVDDYPQLRLRGLMTIPRANSDEAQQQQSFEHMANLYSELSSQYPEVDTLSMGMSGDLELAIACGSTLVRVGTAIFGART</sequence>
<name>A0A432ZP40_9GAMM</name>
<organism evidence="6 7">
    <name type="scientific">Pseudidiomarina taiwanensis</name>
    <dbReference type="NCBI Taxonomy" id="337250"/>
    <lineage>
        <taxon>Bacteria</taxon>
        <taxon>Pseudomonadati</taxon>
        <taxon>Pseudomonadota</taxon>
        <taxon>Gammaproteobacteria</taxon>
        <taxon>Alteromonadales</taxon>
        <taxon>Idiomarinaceae</taxon>
        <taxon>Pseudidiomarina</taxon>
    </lineage>
</organism>
<dbReference type="PIRSF" id="PIRSF004848">
    <property type="entry name" value="YBL036c_PLPDEIII"/>
    <property type="match status" value="1"/>
</dbReference>
<evidence type="ECO:0000256" key="4">
    <source>
        <dbReference type="RuleBase" id="RU004514"/>
    </source>
</evidence>
<evidence type="ECO:0000256" key="3">
    <source>
        <dbReference type="PIRSR" id="PIRSR004848-1"/>
    </source>
</evidence>
<protein>
    <recommendedName>
        <fullName evidence="2">Pyridoxal phosphate homeostasis protein</fullName>
        <shortName evidence="2">PLP homeostasis protein</shortName>
    </recommendedName>
</protein>
<keyword evidence="1 2" id="KW-0663">Pyridoxal phosphate</keyword>
<dbReference type="InterPro" id="IPR001608">
    <property type="entry name" value="Ala_racemase_N"/>
</dbReference>
<evidence type="ECO:0000313" key="6">
    <source>
        <dbReference type="EMBL" id="RUO79660.1"/>
    </source>
</evidence>
<dbReference type="PROSITE" id="PS01211">
    <property type="entry name" value="UPF0001"/>
    <property type="match status" value="1"/>
</dbReference>
<keyword evidence="7" id="KW-1185">Reference proteome</keyword>
<evidence type="ECO:0000256" key="1">
    <source>
        <dbReference type="ARBA" id="ARBA00022898"/>
    </source>
</evidence>
<dbReference type="Proteomes" id="UP000288279">
    <property type="component" value="Unassembled WGS sequence"/>
</dbReference>
<dbReference type="FunFam" id="3.20.20.10:FF:000018">
    <property type="entry name" value="Pyridoxal phosphate homeostasis protein"/>
    <property type="match status" value="1"/>
</dbReference>
<dbReference type="InterPro" id="IPR029066">
    <property type="entry name" value="PLP-binding_barrel"/>
</dbReference>
<dbReference type="RefSeq" id="WP_126825968.1">
    <property type="nucleotide sequence ID" value="NZ_PIQG01000001.1"/>
</dbReference>
<feature type="modified residue" description="N6-(pyridoxal phosphate)lysine" evidence="2 3">
    <location>
        <position position="36"/>
    </location>
</feature>
<evidence type="ECO:0000313" key="7">
    <source>
        <dbReference type="Proteomes" id="UP000288279"/>
    </source>
</evidence>
<dbReference type="OrthoDB" id="9804072at2"/>
<feature type="domain" description="Alanine racemase N-terminal" evidence="5">
    <location>
        <begin position="27"/>
        <end position="227"/>
    </location>
</feature>
<comment type="cofactor">
    <cofactor evidence="3">
        <name>pyridoxal 5'-phosphate</name>
        <dbReference type="ChEBI" id="CHEBI:597326"/>
    </cofactor>
</comment>
<dbReference type="Gene3D" id="3.20.20.10">
    <property type="entry name" value="Alanine racemase"/>
    <property type="match status" value="1"/>
</dbReference>
<dbReference type="PANTHER" id="PTHR10146">
    <property type="entry name" value="PROLINE SYNTHETASE CO-TRANSCRIBED BACTERIAL HOMOLOG PROTEIN"/>
    <property type="match status" value="1"/>
</dbReference>